<evidence type="ECO:0000313" key="1">
    <source>
        <dbReference type="EMBL" id="GAU90283.1"/>
    </source>
</evidence>
<sequence>MTCYLWQNAVWWKRWKWPLSIQLILGLDRRNGTLAYGADAYFVVLDRDLEVLATFIAGQCVWRRDEGRTRHFVRSHSFLASPRLTLAMSGWKTEKYRNVPALSAD</sequence>
<dbReference type="InterPro" id="IPR011059">
    <property type="entry name" value="Metal-dep_hydrolase_composite"/>
</dbReference>
<dbReference type="Proteomes" id="UP000186922">
    <property type="component" value="Unassembled WGS sequence"/>
</dbReference>
<proteinExistence type="predicted"/>
<dbReference type="OrthoDB" id="10264777at2759"/>
<dbReference type="Gene3D" id="2.30.40.10">
    <property type="entry name" value="Urease, subunit C, domain 1"/>
    <property type="match status" value="1"/>
</dbReference>
<protein>
    <submittedName>
        <fullName evidence="1">Uncharacterized protein</fullName>
    </submittedName>
</protein>
<gene>
    <name evidence="1" type="primary">RvY_02721-1</name>
    <name evidence="1" type="synonym">RvY_02721.1</name>
    <name evidence="1" type="ORF">RvY_02721</name>
</gene>
<comment type="caution">
    <text evidence="1">The sequence shown here is derived from an EMBL/GenBank/DDBJ whole genome shotgun (WGS) entry which is preliminary data.</text>
</comment>
<name>A0A1D1UV93_RAMVA</name>
<accession>A0A1D1UV93</accession>
<dbReference type="SUPFAM" id="SSF51338">
    <property type="entry name" value="Composite domain of metallo-dependent hydrolases"/>
    <property type="match status" value="1"/>
</dbReference>
<keyword evidence="2" id="KW-1185">Reference proteome</keyword>
<organism evidence="1 2">
    <name type="scientific">Ramazzottius varieornatus</name>
    <name type="common">Water bear</name>
    <name type="synonym">Tardigrade</name>
    <dbReference type="NCBI Taxonomy" id="947166"/>
    <lineage>
        <taxon>Eukaryota</taxon>
        <taxon>Metazoa</taxon>
        <taxon>Ecdysozoa</taxon>
        <taxon>Tardigrada</taxon>
        <taxon>Eutardigrada</taxon>
        <taxon>Parachela</taxon>
        <taxon>Hypsibioidea</taxon>
        <taxon>Ramazzottiidae</taxon>
        <taxon>Ramazzottius</taxon>
    </lineage>
</organism>
<dbReference type="GO" id="GO:0016810">
    <property type="term" value="F:hydrolase activity, acting on carbon-nitrogen (but not peptide) bonds"/>
    <property type="evidence" value="ECO:0007669"/>
    <property type="project" value="InterPro"/>
</dbReference>
<dbReference type="EMBL" id="BDGG01000001">
    <property type="protein sequence ID" value="GAU90283.1"/>
    <property type="molecule type" value="Genomic_DNA"/>
</dbReference>
<evidence type="ECO:0000313" key="2">
    <source>
        <dbReference type="Proteomes" id="UP000186922"/>
    </source>
</evidence>
<reference evidence="1 2" key="1">
    <citation type="journal article" date="2016" name="Nat. Commun.">
        <title>Extremotolerant tardigrade genome and improved radiotolerance of human cultured cells by tardigrade-unique protein.</title>
        <authorList>
            <person name="Hashimoto T."/>
            <person name="Horikawa D.D."/>
            <person name="Saito Y."/>
            <person name="Kuwahara H."/>
            <person name="Kozuka-Hata H."/>
            <person name="Shin-I T."/>
            <person name="Minakuchi Y."/>
            <person name="Ohishi K."/>
            <person name="Motoyama A."/>
            <person name="Aizu T."/>
            <person name="Enomoto A."/>
            <person name="Kondo K."/>
            <person name="Tanaka S."/>
            <person name="Hara Y."/>
            <person name="Koshikawa S."/>
            <person name="Sagara H."/>
            <person name="Miura T."/>
            <person name="Yokobori S."/>
            <person name="Miyagawa K."/>
            <person name="Suzuki Y."/>
            <person name="Kubo T."/>
            <person name="Oyama M."/>
            <person name="Kohara Y."/>
            <person name="Fujiyama A."/>
            <person name="Arakawa K."/>
            <person name="Katayama T."/>
            <person name="Toyoda A."/>
            <person name="Kunieda T."/>
        </authorList>
    </citation>
    <scope>NUCLEOTIDE SEQUENCE [LARGE SCALE GENOMIC DNA]</scope>
    <source>
        <strain evidence="1 2">YOKOZUNA-1</strain>
    </source>
</reference>
<dbReference type="AlphaFoldDB" id="A0A1D1UV93"/>